<proteinExistence type="predicted"/>
<evidence type="ECO:0000313" key="2">
    <source>
        <dbReference type="Proteomes" id="UP001596052"/>
    </source>
</evidence>
<protein>
    <recommendedName>
        <fullName evidence="3">Nucleotidyltransferase</fullName>
    </recommendedName>
</protein>
<organism evidence="1 2">
    <name type="scientific">Prosthecobacter fluviatilis</name>
    <dbReference type="NCBI Taxonomy" id="445931"/>
    <lineage>
        <taxon>Bacteria</taxon>
        <taxon>Pseudomonadati</taxon>
        <taxon>Verrucomicrobiota</taxon>
        <taxon>Verrucomicrobiia</taxon>
        <taxon>Verrucomicrobiales</taxon>
        <taxon>Verrucomicrobiaceae</taxon>
        <taxon>Prosthecobacter</taxon>
    </lineage>
</organism>
<dbReference type="EMBL" id="JBHSMQ010000001">
    <property type="protein sequence ID" value="MFC5453424.1"/>
    <property type="molecule type" value="Genomic_DNA"/>
</dbReference>
<evidence type="ECO:0000313" key="1">
    <source>
        <dbReference type="EMBL" id="MFC5453424.1"/>
    </source>
</evidence>
<gene>
    <name evidence="1" type="ORF">ACFQDI_01045</name>
</gene>
<comment type="caution">
    <text evidence="1">The sequence shown here is derived from an EMBL/GenBank/DDBJ whole genome shotgun (WGS) entry which is preliminary data.</text>
</comment>
<name>A0ABW0KJG7_9BACT</name>
<accession>A0ABW0KJG7</accession>
<dbReference type="Proteomes" id="UP001596052">
    <property type="component" value="Unassembled WGS sequence"/>
</dbReference>
<dbReference type="RefSeq" id="WP_377162487.1">
    <property type="nucleotide sequence ID" value="NZ_JBHSMQ010000001.1"/>
</dbReference>
<reference evidence="2" key="1">
    <citation type="journal article" date="2019" name="Int. J. Syst. Evol. Microbiol.">
        <title>The Global Catalogue of Microorganisms (GCM) 10K type strain sequencing project: providing services to taxonomists for standard genome sequencing and annotation.</title>
        <authorList>
            <consortium name="The Broad Institute Genomics Platform"/>
            <consortium name="The Broad Institute Genome Sequencing Center for Infectious Disease"/>
            <person name="Wu L."/>
            <person name="Ma J."/>
        </authorList>
    </citation>
    <scope>NUCLEOTIDE SEQUENCE [LARGE SCALE GENOMIC DNA]</scope>
    <source>
        <strain evidence="2">CGMCC 4.1469</strain>
    </source>
</reference>
<keyword evidence="2" id="KW-1185">Reference proteome</keyword>
<sequence>MSARFTIDGSESLERHLAATCAHVRSGVERIIALGRLQGLALAGGYGRGEGGVLRENGSDMPYNDMEFFVFVRGSTLINDRLYKHALHQLGEALSHAAGLDVEFKILSLARLRRSPVSMFYYDLVMGHRWIIGGDELFTGCEHHRDSTRIPLHEATRLLFNRCSGLLFANERLAHEKLTAADADFIGRNLAKAQLALGDVVLTMSGRYHWSCLERHRRLQEHPDTDPELLSHHAAGVAFKLHPHRSTKTRDELITELSALSQLARNIFLQLESRRLAIKLSAPVDYIESKTNKCPEVPLWKNIFIHLRTRGMPSGITRYPREHLLHELVSMLWAGRQATASSIRQYAALWNRFN</sequence>
<evidence type="ECO:0008006" key="3">
    <source>
        <dbReference type="Google" id="ProtNLM"/>
    </source>
</evidence>